<dbReference type="Gene3D" id="3.40.50.20">
    <property type="match status" value="1"/>
</dbReference>
<dbReference type="CDD" id="cd03360">
    <property type="entry name" value="LbH_AT_putative"/>
    <property type="match status" value="1"/>
</dbReference>
<protein>
    <submittedName>
        <fullName evidence="5">Acetyltransferase</fullName>
    </submittedName>
</protein>
<gene>
    <name evidence="5" type="ORF">IE90_02610</name>
</gene>
<dbReference type="EMBL" id="JPIT01000008">
    <property type="protein sequence ID" value="KIO46929.1"/>
    <property type="molecule type" value="Genomic_DNA"/>
</dbReference>
<comment type="similarity">
    <text evidence="1">Belongs to the transferase hexapeptide repeat family.</text>
</comment>
<dbReference type="InterPro" id="IPR020019">
    <property type="entry name" value="AcTrfase_PglD-like"/>
</dbReference>
<dbReference type="Proteomes" id="UP000031937">
    <property type="component" value="Unassembled WGS sequence"/>
</dbReference>
<dbReference type="SUPFAM" id="SSF51161">
    <property type="entry name" value="Trimeric LpxA-like enzymes"/>
    <property type="match status" value="1"/>
</dbReference>
<dbReference type="PANTHER" id="PTHR43300">
    <property type="entry name" value="ACETYLTRANSFERASE"/>
    <property type="match status" value="1"/>
</dbReference>
<dbReference type="Gene3D" id="2.160.10.10">
    <property type="entry name" value="Hexapeptide repeat proteins"/>
    <property type="match status" value="1"/>
</dbReference>
<feature type="site" description="Increases basicity of active site His" evidence="2">
    <location>
        <position position="141"/>
    </location>
</feature>
<feature type="binding site" evidence="3">
    <location>
        <position position="70"/>
    </location>
    <ligand>
        <name>substrate</name>
    </ligand>
</feature>
<dbReference type="PANTHER" id="PTHR43300:SF7">
    <property type="entry name" value="UDP-N-ACETYLBACILLOSAMINE N-ACETYLTRANSFERASE"/>
    <property type="match status" value="1"/>
</dbReference>
<reference evidence="5 6" key="1">
    <citation type="submission" date="2014-07" db="EMBL/GenBank/DDBJ databases">
        <title>Porphyromonadaceae bacterium OUH 334697 = ATCC BAA-2682 = DSM 28341 draft genome.</title>
        <authorList>
            <person name="Sydenham T.V."/>
            <person name="Hasman H."/>
            <person name="Justesen U.S."/>
        </authorList>
    </citation>
    <scope>NUCLEOTIDE SEQUENCE [LARGE SCALE GENOMIC DNA]</scope>
    <source>
        <strain evidence="5 6">OUH 334697</strain>
    </source>
</reference>
<feature type="binding site" evidence="3">
    <location>
        <position position="149"/>
    </location>
    <ligand>
        <name>acetyl-CoA</name>
        <dbReference type="ChEBI" id="CHEBI:57288"/>
    </ligand>
</feature>
<dbReference type="InterPro" id="IPR041561">
    <property type="entry name" value="PglD_N"/>
</dbReference>
<feature type="active site" description="Proton acceptor" evidence="2">
    <location>
        <position position="140"/>
    </location>
</feature>
<evidence type="ECO:0000259" key="4">
    <source>
        <dbReference type="Pfam" id="PF17836"/>
    </source>
</evidence>
<proteinExistence type="inferred from homology"/>
<dbReference type="Pfam" id="PF14602">
    <property type="entry name" value="Hexapep_2"/>
    <property type="match status" value="1"/>
</dbReference>
<dbReference type="InterPro" id="IPR001451">
    <property type="entry name" value="Hexapep"/>
</dbReference>
<evidence type="ECO:0000313" key="5">
    <source>
        <dbReference type="EMBL" id="KIO46929.1"/>
    </source>
</evidence>
<dbReference type="NCBIfam" id="TIGR03570">
    <property type="entry name" value="NeuD_NnaD"/>
    <property type="match status" value="1"/>
</dbReference>
<dbReference type="Pfam" id="PF17836">
    <property type="entry name" value="PglD_N"/>
    <property type="match status" value="1"/>
</dbReference>
<dbReference type="RefSeq" id="WP_041502344.1">
    <property type="nucleotide sequence ID" value="NZ_JPIT01000008.1"/>
</dbReference>
<dbReference type="InterPro" id="IPR011004">
    <property type="entry name" value="Trimer_LpxA-like_sf"/>
</dbReference>
<evidence type="ECO:0000256" key="2">
    <source>
        <dbReference type="PIRSR" id="PIRSR620019-1"/>
    </source>
</evidence>
<dbReference type="InterPro" id="IPR050179">
    <property type="entry name" value="Trans_hexapeptide_repeat"/>
</dbReference>
<sequence>MKRHRDLVLVGGGGHCKSVIEAAESAGFRIHGVLDIPERVGQTVLSGRIIGTDDDLADYVSEYDFVVTVGFIKNASLRLKIHDKIRAAGGRLATIIASTAYVSKYASVGEGTVILHHSVVNAGARIGCGCIINTLANVEHDAVVGDYCHISTGAMVNGDCKVGARTFLGSRSVMVNGISIAEDCVVAAGSLVRKNAVEKGIYSGSPAILMKRLG</sequence>
<comment type="caution">
    <text evidence="5">The sequence shown here is derived from an EMBL/GenBank/DDBJ whole genome shotgun (WGS) entry which is preliminary data.</text>
</comment>
<dbReference type="AlphaFoldDB" id="A0AB34R6B7"/>
<organism evidence="5 6">
    <name type="scientific">Sanguibacteroides justesenii</name>
    <dbReference type="NCBI Taxonomy" id="1547597"/>
    <lineage>
        <taxon>Bacteria</taxon>
        <taxon>Pseudomonadati</taxon>
        <taxon>Bacteroidota</taxon>
        <taxon>Bacteroidia</taxon>
        <taxon>Bacteroidales</taxon>
        <taxon>Porphyromonadaceae</taxon>
        <taxon>Sanguibacteroides</taxon>
    </lineage>
</organism>
<feature type="domain" description="PglD N-terminal" evidence="4">
    <location>
        <begin position="7"/>
        <end position="84"/>
    </location>
</feature>
<evidence type="ECO:0000256" key="3">
    <source>
        <dbReference type="PIRSR" id="PIRSR620019-2"/>
    </source>
</evidence>
<evidence type="ECO:0000256" key="1">
    <source>
        <dbReference type="ARBA" id="ARBA00007274"/>
    </source>
</evidence>
<evidence type="ECO:0000313" key="6">
    <source>
        <dbReference type="Proteomes" id="UP000031937"/>
    </source>
</evidence>
<name>A0AB34R6B7_9PORP</name>
<accession>A0AB34R6B7</accession>